<dbReference type="Proteomes" id="UP001595741">
    <property type="component" value="Unassembled WGS sequence"/>
</dbReference>
<dbReference type="PROSITE" id="PS00893">
    <property type="entry name" value="NUDIX_BOX"/>
    <property type="match status" value="1"/>
</dbReference>
<evidence type="ECO:0000256" key="1">
    <source>
        <dbReference type="ARBA" id="ARBA00001946"/>
    </source>
</evidence>
<dbReference type="PROSITE" id="PS51462">
    <property type="entry name" value="NUDIX"/>
    <property type="match status" value="1"/>
</dbReference>
<dbReference type="CDD" id="cd03676">
    <property type="entry name" value="NUDIX_Tnr3_like"/>
    <property type="match status" value="1"/>
</dbReference>
<evidence type="ECO:0000313" key="4">
    <source>
        <dbReference type="EMBL" id="MFC3530902.1"/>
    </source>
</evidence>
<sequence>MPAEETMQARTVATALEQIIHYDNSGFVPLHVAGERIGCVNQQWLQRLVDAHGQLFALRDGVLHGLEGCTDFANRSAQLGIAAQAWRDAGWLNGWRNEKFMAYLQDGTPCFELERAAFRPLGLTSRAVHLNGLTRMPDGEIRMWIGKRSPFKDVAPNRLDNLMGGGIAAGETVQIALEREGWEEAGIPAGKLELLPQRALLLAERPVLRGLHREWLYVFDLWLSPSEIPQNQDGEVEAHILVPLAEVEQHIINGQFMSDAALVAIDCLARLGYWSSAPELEQLLTQVRTVIGSDVAIR</sequence>
<dbReference type="Pfam" id="PF00293">
    <property type="entry name" value="NUDIX"/>
    <property type="match status" value="1"/>
</dbReference>
<dbReference type="Gene3D" id="3.90.79.10">
    <property type="entry name" value="Nucleoside Triphosphate Pyrophosphohydrolase"/>
    <property type="match status" value="1"/>
</dbReference>
<feature type="domain" description="Nudix hydrolase" evidence="3">
    <location>
        <begin position="123"/>
        <end position="269"/>
    </location>
</feature>
<dbReference type="InterPro" id="IPR020084">
    <property type="entry name" value="NUDIX_hydrolase_CS"/>
</dbReference>
<comment type="cofactor">
    <cofactor evidence="1">
        <name>Mg(2+)</name>
        <dbReference type="ChEBI" id="CHEBI:18420"/>
    </cofactor>
</comment>
<keyword evidence="2" id="KW-0378">Hydrolase</keyword>
<dbReference type="EMBL" id="JBHRXN010000003">
    <property type="protein sequence ID" value="MFC3530902.1"/>
    <property type="molecule type" value="Genomic_DNA"/>
</dbReference>
<organism evidence="4 5">
    <name type="scientific">Vogesella facilis</name>
    <dbReference type="NCBI Taxonomy" id="1655232"/>
    <lineage>
        <taxon>Bacteria</taxon>
        <taxon>Pseudomonadati</taxon>
        <taxon>Pseudomonadota</taxon>
        <taxon>Betaproteobacteria</taxon>
        <taxon>Neisseriales</taxon>
        <taxon>Chromobacteriaceae</taxon>
        <taxon>Vogesella</taxon>
    </lineage>
</organism>
<dbReference type="RefSeq" id="WP_386087752.1">
    <property type="nucleotide sequence ID" value="NZ_JBHRXN010000003.1"/>
</dbReference>
<keyword evidence="5" id="KW-1185">Reference proteome</keyword>
<dbReference type="InterPro" id="IPR015797">
    <property type="entry name" value="NUDIX_hydrolase-like_dom_sf"/>
</dbReference>
<reference evidence="5" key="1">
    <citation type="journal article" date="2019" name="Int. J. Syst. Evol. Microbiol.">
        <title>The Global Catalogue of Microorganisms (GCM) 10K type strain sequencing project: providing services to taxonomists for standard genome sequencing and annotation.</title>
        <authorList>
            <consortium name="The Broad Institute Genomics Platform"/>
            <consortium name="The Broad Institute Genome Sequencing Center for Infectious Disease"/>
            <person name="Wu L."/>
            <person name="Ma J."/>
        </authorList>
    </citation>
    <scope>NUCLEOTIDE SEQUENCE [LARGE SCALE GENOMIC DNA]</scope>
    <source>
        <strain evidence="5">KCTC 42742</strain>
    </source>
</reference>
<evidence type="ECO:0000313" key="5">
    <source>
        <dbReference type="Proteomes" id="UP001595741"/>
    </source>
</evidence>
<gene>
    <name evidence="4" type="ORF">ACFOLG_01770</name>
</gene>
<protein>
    <submittedName>
        <fullName evidence="4">DUF4743 domain-containing protein</fullName>
    </submittedName>
</protein>
<dbReference type="InterPro" id="IPR031804">
    <property type="entry name" value="DUF4743"/>
</dbReference>
<evidence type="ECO:0000256" key="2">
    <source>
        <dbReference type="ARBA" id="ARBA00022801"/>
    </source>
</evidence>
<dbReference type="InterPro" id="IPR000086">
    <property type="entry name" value="NUDIX_hydrolase_dom"/>
</dbReference>
<evidence type="ECO:0000259" key="3">
    <source>
        <dbReference type="PROSITE" id="PS51462"/>
    </source>
</evidence>
<comment type="caution">
    <text evidence="4">The sequence shown here is derived from an EMBL/GenBank/DDBJ whole genome shotgun (WGS) entry which is preliminary data.</text>
</comment>
<proteinExistence type="predicted"/>
<accession>A0ABV7RBY1</accession>
<name>A0ABV7RBY1_9NEIS</name>
<dbReference type="SUPFAM" id="SSF55811">
    <property type="entry name" value="Nudix"/>
    <property type="match status" value="1"/>
</dbReference>
<dbReference type="Pfam" id="PF15916">
    <property type="entry name" value="DUF4743"/>
    <property type="match status" value="1"/>
</dbReference>